<dbReference type="Proteomes" id="UP000216538">
    <property type="component" value="Unassembled WGS sequence"/>
</dbReference>
<dbReference type="EMBL" id="NPEY01000001">
    <property type="protein sequence ID" value="OZT76156.1"/>
    <property type="molecule type" value="Genomic_DNA"/>
</dbReference>
<dbReference type="SUPFAM" id="SSF50494">
    <property type="entry name" value="Trypsin-like serine proteases"/>
    <property type="match status" value="1"/>
</dbReference>
<keyword evidence="2" id="KW-1185">Reference proteome</keyword>
<evidence type="ECO:0000313" key="2">
    <source>
        <dbReference type="Proteomes" id="UP000216538"/>
    </source>
</evidence>
<reference evidence="1 2" key="1">
    <citation type="submission" date="2017-07" db="EMBL/GenBank/DDBJ databases">
        <title>Shotgun whole genome sequences of three halophilic bacterial isolates.</title>
        <authorList>
            <person name="Pozzo T."/>
            <person name="Higdon S.M."/>
            <person name="Quillaguaman J."/>
        </authorList>
    </citation>
    <scope>NUCLEOTIDE SEQUENCE [LARGE SCALE GENOMIC DNA]</scope>
    <source>
        <strain evidence="1 2">LC1</strain>
    </source>
</reference>
<comment type="caution">
    <text evidence="1">The sequence shown here is derived from an EMBL/GenBank/DDBJ whole genome shotgun (WGS) entry which is preliminary data.</text>
</comment>
<name>A0ABX4GH63_9GAMM</name>
<dbReference type="Pfam" id="PF13365">
    <property type="entry name" value="Trypsin_2"/>
    <property type="match status" value="1"/>
</dbReference>
<dbReference type="InterPro" id="IPR009003">
    <property type="entry name" value="Peptidase_S1_PA"/>
</dbReference>
<organism evidence="1 2">
    <name type="scientific">Vreelandella boliviensis LC1</name>
    <dbReference type="NCBI Taxonomy" id="1072583"/>
    <lineage>
        <taxon>Bacteria</taxon>
        <taxon>Pseudomonadati</taxon>
        <taxon>Pseudomonadota</taxon>
        <taxon>Gammaproteobacteria</taxon>
        <taxon>Oceanospirillales</taxon>
        <taxon>Halomonadaceae</taxon>
        <taxon>Vreelandella</taxon>
    </lineage>
</organism>
<protein>
    <recommendedName>
        <fullName evidence="3">Serine protease</fullName>
    </recommendedName>
</protein>
<proteinExistence type="predicted"/>
<evidence type="ECO:0008006" key="3">
    <source>
        <dbReference type="Google" id="ProtNLM"/>
    </source>
</evidence>
<dbReference type="RefSeq" id="WP_050804797.1">
    <property type="nucleotide sequence ID" value="NZ_JH393257.1"/>
</dbReference>
<sequence>MSTSTKLVNPEIAGEINTNSMRVLYIEMYFDNTKLSSGTAFFINSKKGPVFITNRHNITGRHQETGEPLNKDLGIPNNIRFQIIGSHEPVWYAFDLYTDNEMKCPVWIEHPEFGASVDVVAVPISEISNAIHHFVETKEDWHKWRIADQVHVLGFPFGMNENFAIWSTGYIASEPDTNYKKLPSFLIDCRARPGQSGSLVIARFKVGDIVDHKGKQYQAKKEMVHFLGIYSGRINSESDLGIVWKMEILRDFLTEIESRDDLIQINCAYNRLRNES</sequence>
<gene>
    <name evidence="1" type="ORF">CE457_02750</name>
</gene>
<evidence type="ECO:0000313" key="1">
    <source>
        <dbReference type="EMBL" id="OZT76156.1"/>
    </source>
</evidence>
<accession>A0ABX4GH63</accession>